<accession>A0AAD7G5F2</accession>
<proteinExistence type="predicted"/>
<keyword evidence="2" id="KW-1185">Reference proteome</keyword>
<dbReference type="Proteomes" id="UP001221757">
    <property type="component" value="Unassembled WGS sequence"/>
</dbReference>
<evidence type="ECO:0000313" key="2">
    <source>
        <dbReference type="Proteomes" id="UP001221757"/>
    </source>
</evidence>
<protein>
    <submittedName>
        <fullName evidence="1">Uncharacterized protein</fullName>
    </submittedName>
</protein>
<gene>
    <name evidence="1" type="ORF">B0H17DRAFT_1145578</name>
</gene>
<comment type="caution">
    <text evidence="1">The sequence shown here is derived from an EMBL/GenBank/DDBJ whole genome shotgun (WGS) entry which is preliminary data.</text>
</comment>
<reference evidence="1" key="1">
    <citation type="submission" date="2023-03" db="EMBL/GenBank/DDBJ databases">
        <title>Massive genome expansion in bonnet fungi (Mycena s.s.) driven by repeated elements and novel gene families across ecological guilds.</title>
        <authorList>
            <consortium name="Lawrence Berkeley National Laboratory"/>
            <person name="Harder C.B."/>
            <person name="Miyauchi S."/>
            <person name="Viragh M."/>
            <person name="Kuo A."/>
            <person name="Thoen E."/>
            <person name="Andreopoulos B."/>
            <person name="Lu D."/>
            <person name="Skrede I."/>
            <person name="Drula E."/>
            <person name="Henrissat B."/>
            <person name="Morin E."/>
            <person name="Kohler A."/>
            <person name="Barry K."/>
            <person name="LaButti K."/>
            <person name="Morin E."/>
            <person name="Salamov A."/>
            <person name="Lipzen A."/>
            <person name="Mereny Z."/>
            <person name="Hegedus B."/>
            <person name="Baldrian P."/>
            <person name="Stursova M."/>
            <person name="Weitz H."/>
            <person name="Taylor A."/>
            <person name="Grigoriev I.V."/>
            <person name="Nagy L.G."/>
            <person name="Martin F."/>
            <person name="Kauserud H."/>
        </authorList>
    </citation>
    <scope>NUCLEOTIDE SEQUENCE</scope>
    <source>
        <strain evidence="1">CBHHK067</strain>
    </source>
</reference>
<name>A0AAD7G5F2_MYCRO</name>
<dbReference type="AlphaFoldDB" id="A0AAD7G5F2"/>
<sequence length="360" mass="40861">MYRGTCSSIVRDFATEHLVSGKLLAGDPTYEPNPAIEYKSDPLSHKRLEYLRPILGHIHYGGVRFKETSIEMAFKREGLVLAQALRDLHTTINIHNPLEASDAQVLRAMWRRSRELHYVANFREPLDIDVGDIGYIAGNPPKFVRLANVCSAIGDGWEHGPREIQPFRFFPVDKWDTTDVAGTISGRPRLDKDFLLRRINLPSESGLVVECSEAWKVLATSASTLAENHTEHSITASNLILEINATGIVVYFKQQSGYTTFRLNKKVDAGQWHNIWKQEGLLTPPQCIYFHESPLANPMECGVIFRSRRCSEARIYGELPSETRLVRPGLDVSVRRLDCGDFQRSGEWAYEHADHKECRT</sequence>
<organism evidence="1 2">
    <name type="scientific">Mycena rosella</name>
    <name type="common">Pink bonnet</name>
    <name type="synonym">Agaricus rosellus</name>
    <dbReference type="NCBI Taxonomy" id="1033263"/>
    <lineage>
        <taxon>Eukaryota</taxon>
        <taxon>Fungi</taxon>
        <taxon>Dikarya</taxon>
        <taxon>Basidiomycota</taxon>
        <taxon>Agaricomycotina</taxon>
        <taxon>Agaricomycetes</taxon>
        <taxon>Agaricomycetidae</taxon>
        <taxon>Agaricales</taxon>
        <taxon>Marasmiineae</taxon>
        <taxon>Mycenaceae</taxon>
        <taxon>Mycena</taxon>
    </lineage>
</organism>
<dbReference type="EMBL" id="JARKIE010000279">
    <property type="protein sequence ID" value="KAJ7658478.1"/>
    <property type="molecule type" value="Genomic_DNA"/>
</dbReference>
<evidence type="ECO:0000313" key="1">
    <source>
        <dbReference type="EMBL" id="KAJ7658478.1"/>
    </source>
</evidence>